<gene>
    <name evidence="8" type="ORF">ENX73_05785</name>
</gene>
<feature type="transmembrane region" description="Helical" evidence="6">
    <location>
        <begin position="497"/>
        <end position="519"/>
    </location>
</feature>
<feature type="coiled-coil region" evidence="5">
    <location>
        <begin position="603"/>
        <end position="630"/>
    </location>
</feature>
<dbReference type="InterPro" id="IPR007016">
    <property type="entry name" value="O-antigen_ligase-rel_domated"/>
</dbReference>
<dbReference type="InterPro" id="IPR051533">
    <property type="entry name" value="WaaL-like"/>
</dbReference>
<feature type="transmembrane region" description="Helical" evidence="6">
    <location>
        <begin position="21"/>
        <end position="40"/>
    </location>
</feature>
<dbReference type="EMBL" id="DTPE01000226">
    <property type="protein sequence ID" value="HGE75617.1"/>
    <property type="molecule type" value="Genomic_DNA"/>
</dbReference>
<comment type="caution">
    <text evidence="8">The sequence shown here is derived from an EMBL/GenBank/DDBJ whole genome shotgun (WGS) entry which is preliminary data.</text>
</comment>
<feature type="transmembrane region" description="Helical" evidence="6">
    <location>
        <begin position="137"/>
        <end position="160"/>
    </location>
</feature>
<evidence type="ECO:0000256" key="2">
    <source>
        <dbReference type="ARBA" id="ARBA00022692"/>
    </source>
</evidence>
<dbReference type="GO" id="GO:0016020">
    <property type="term" value="C:membrane"/>
    <property type="evidence" value="ECO:0007669"/>
    <property type="project" value="UniProtKB-SubCell"/>
</dbReference>
<feature type="domain" description="O-antigen ligase-related" evidence="7">
    <location>
        <begin position="232"/>
        <end position="413"/>
    </location>
</feature>
<sequence>MATSQVKLTAQKPSISRFEEYMLYFITLFIPIVTISQITYEYSTQKYAFFTILVFILFFAVVLQFKRQNKISISLPLPAIGWGFFTIASLLSLISVAIENEPYLRFSGMWALYFVMTFLFVIYLVNRVKDKRIMINILGMLLISAAFIVLDSFLNFYAGWDIWLGHIGAPYSRDDVRATIGNPDFVPDYLGVLLFVAIYFITSKTLGFDTSKNKDKVYRKLLIMKVLATIEAIAMVAVIIFSQTRGVFIAIPLAFVFFALLYTYYQNFKVKKEASTSKVIDEIGRKSQRLSMILLAVFVVSALVEIFLYSIPGPFNGNTFSVTGRVTSSTTALSNGGTAQQRFLAWWASFYQWKDHPIIGQGLGTYRIDFIHYLGVSIEHHPSLIVAWNNFMKAHNDYIQLLGETGIVGILTLAFALGALLWFVLRVIKKKDSDDALLMMLIASGAMVTLITSMYSFAEHLMPDSMTLTILLAFLVSDYFNKDGDLTWKVVIDKAKFVAASISSLIVSAGVMILMNMYFVSEVYFLYGNTSYQYISAYQNAASQASNQLNSVNTDINNLKSYTGSYAYLQPQTYVQSKLSQFLAANPGVNQTQASLQLEAQRQQEYNSIMSQLNSNLQNIKNAINEFNTSETTSYDTSKYDFLHSVEWDNTYGTSEFYLGLLATFPQRDQEIVNELNKALSSGSTVTQLNVLKDLFYGHNDITQFIHPAFKHLNYEKDYDLISQMVSSGIPLVQLWNNLNINQLVEMQMYQDGIDYLKTSLRSFAEKNSYRLIGQFSAMLDSMNRSQAEIYQKAITQYPQFKTQLTALIAEHNQLSQEAFNEMENWYDQLIFILPGGWNRYQGWNQIYAEYINSILSNSTLNATNYAKIKEIAGKYVWIGYYMQKTYWAIPLNTMEIFTSIAQNLIDNKMYAEALTVVNDTLSVFKPAYVWNLADLDRYKGDKSIYDEDQNFITQYQQLQTKRTQFLSQLKSVYEYTFTNPSQQATADLYLNDWNHNILTGVTTNDSTSDIISTINGMLATSTNK</sequence>
<dbReference type="AlphaFoldDB" id="A0A7V3VSX7"/>
<evidence type="ECO:0000256" key="1">
    <source>
        <dbReference type="ARBA" id="ARBA00004141"/>
    </source>
</evidence>
<feature type="transmembrane region" description="Helical" evidence="6">
    <location>
        <begin position="104"/>
        <end position="125"/>
    </location>
</feature>
<dbReference type="PANTHER" id="PTHR37422:SF23">
    <property type="entry name" value="TEICHURONIC ACID BIOSYNTHESIS PROTEIN TUAE"/>
    <property type="match status" value="1"/>
</dbReference>
<evidence type="ECO:0000313" key="8">
    <source>
        <dbReference type="EMBL" id="HGE75617.1"/>
    </source>
</evidence>
<keyword evidence="4 6" id="KW-0472">Membrane</keyword>
<keyword evidence="5" id="KW-0175">Coiled coil</keyword>
<evidence type="ECO:0000259" key="7">
    <source>
        <dbReference type="Pfam" id="PF04932"/>
    </source>
</evidence>
<proteinExistence type="predicted"/>
<accession>A0A7V3VSX7</accession>
<feature type="transmembrane region" description="Helical" evidence="6">
    <location>
        <begin position="247"/>
        <end position="265"/>
    </location>
</feature>
<dbReference type="PANTHER" id="PTHR37422">
    <property type="entry name" value="TEICHURONIC ACID BIOSYNTHESIS PROTEIN TUAE"/>
    <property type="match status" value="1"/>
</dbReference>
<feature type="transmembrane region" description="Helical" evidence="6">
    <location>
        <begin position="222"/>
        <end position="241"/>
    </location>
</feature>
<feature type="transmembrane region" description="Helical" evidence="6">
    <location>
        <begin position="461"/>
        <end position="477"/>
    </location>
</feature>
<feature type="transmembrane region" description="Helical" evidence="6">
    <location>
        <begin position="406"/>
        <end position="425"/>
    </location>
</feature>
<reference evidence="8" key="1">
    <citation type="journal article" date="2020" name="mSystems">
        <title>Genome- and Community-Level Interaction Insights into Carbon Utilization and Element Cycling Functions of Hydrothermarchaeota in Hydrothermal Sediment.</title>
        <authorList>
            <person name="Zhou Z."/>
            <person name="Liu Y."/>
            <person name="Xu W."/>
            <person name="Pan J."/>
            <person name="Luo Z.H."/>
            <person name="Li M."/>
        </authorList>
    </citation>
    <scope>NUCLEOTIDE SEQUENCE [LARGE SCALE GENOMIC DNA]</scope>
    <source>
        <strain evidence="8">SpSt-966</strain>
    </source>
</reference>
<feature type="transmembrane region" description="Helical" evidence="6">
    <location>
        <begin position="77"/>
        <end position="98"/>
    </location>
</feature>
<evidence type="ECO:0000256" key="5">
    <source>
        <dbReference type="SAM" id="Coils"/>
    </source>
</evidence>
<feature type="transmembrane region" description="Helical" evidence="6">
    <location>
        <begin position="46"/>
        <end position="65"/>
    </location>
</feature>
<evidence type="ECO:0000256" key="3">
    <source>
        <dbReference type="ARBA" id="ARBA00022989"/>
    </source>
</evidence>
<evidence type="ECO:0000256" key="6">
    <source>
        <dbReference type="SAM" id="Phobius"/>
    </source>
</evidence>
<feature type="transmembrane region" description="Helical" evidence="6">
    <location>
        <begin position="437"/>
        <end position="455"/>
    </location>
</feature>
<name>A0A7V3VSX7_9BACT</name>
<keyword evidence="3 6" id="KW-1133">Transmembrane helix</keyword>
<feature type="transmembrane region" description="Helical" evidence="6">
    <location>
        <begin position="292"/>
        <end position="311"/>
    </location>
</feature>
<dbReference type="Pfam" id="PF04932">
    <property type="entry name" value="Wzy_C"/>
    <property type="match status" value="1"/>
</dbReference>
<keyword evidence="2 6" id="KW-0812">Transmembrane</keyword>
<comment type="subcellular location">
    <subcellularLocation>
        <location evidence="1">Membrane</location>
        <topology evidence="1">Multi-pass membrane protein</topology>
    </subcellularLocation>
</comment>
<feature type="transmembrane region" description="Helical" evidence="6">
    <location>
        <begin position="180"/>
        <end position="201"/>
    </location>
</feature>
<protein>
    <recommendedName>
        <fullName evidence="7">O-antigen ligase-related domain-containing protein</fullName>
    </recommendedName>
</protein>
<organism evidence="8">
    <name type="scientific">Mesoaciditoga lauensis</name>
    <dbReference type="NCBI Taxonomy" id="1495039"/>
    <lineage>
        <taxon>Bacteria</taxon>
        <taxon>Thermotogati</taxon>
        <taxon>Thermotogota</taxon>
        <taxon>Thermotogae</taxon>
        <taxon>Mesoaciditogales</taxon>
        <taxon>Mesoaciditogaceae</taxon>
        <taxon>Mesoaciditoga</taxon>
    </lineage>
</organism>
<evidence type="ECO:0000256" key="4">
    <source>
        <dbReference type="ARBA" id="ARBA00023136"/>
    </source>
</evidence>